<sequence length="442" mass="45356">MRVGFGAGSTSGAGKGLTAVAATVLLTLAGCSTEPAAIEPLSPDSWPAAHANLRNSGSTDVPVGAPLTLDWTRPTGGTVTSPVSIGSNGQMFVTAATESGCNLFSFEIESARKRWCNRIGPSVVTATPTVDSAINVYIGDEGGLNSYNDHGQLRWRTQVYGVPKSAQFLGDGSVLSITQMGQVSVLDSQNGQLRVPILDLVPAPDFLTDPDADFEPMDTGLAQCSSGESECAVPAAPAVDRDSDAIYLTLWRPGSIAPQLVSLQYSRDGAPGLVERWSSELLPAGVASSPVLSEDGSTVYIADVDGRLTAFDTSDGKQKWTEGTGLGIGGSPSIASDGTIVPAGGDGTLMGLRDNGDSAERVWVRDDVEQAGAAAQSADGRGHTVVRDGDGLALLTFDAATGDSIDSQPLPDVVGTTVGTSVGPDGQVVTASYLGEIFTYTG</sequence>
<keyword evidence="3" id="KW-1185">Reference proteome</keyword>
<evidence type="ECO:0000259" key="1">
    <source>
        <dbReference type="Pfam" id="PF13360"/>
    </source>
</evidence>
<dbReference type="EMBL" id="CP015220">
    <property type="protein sequence ID" value="AMY24793.1"/>
    <property type="molecule type" value="Genomic_DNA"/>
</dbReference>
<dbReference type="PANTHER" id="PTHR34512:SF30">
    <property type="entry name" value="OUTER MEMBRANE PROTEIN ASSEMBLY FACTOR BAMB"/>
    <property type="match status" value="1"/>
</dbReference>
<evidence type="ECO:0000313" key="3">
    <source>
        <dbReference type="Proteomes" id="UP000076038"/>
    </source>
</evidence>
<dbReference type="PROSITE" id="PS51257">
    <property type="entry name" value="PROKAR_LIPOPROTEIN"/>
    <property type="match status" value="1"/>
</dbReference>
<evidence type="ECO:0000313" key="2">
    <source>
        <dbReference type="EMBL" id="AMY24793.1"/>
    </source>
</evidence>
<dbReference type="SUPFAM" id="SSF50998">
    <property type="entry name" value="Quinoprotein alcohol dehydrogenase-like"/>
    <property type="match status" value="1"/>
</dbReference>
<dbReference type="SUPFAM" id="SSF63829">
    <property type="entry name" value="Calcium-dependent phosphotriesterase"/>
    <property type="match status" value="1"/>
</dbReference>
<organism evidence="2 3">
    <name type="scientific">Rhodococcoides fascians</name>
    <name type="common">Rhodococcus fascians</name>
    <dbReference type="NCBI Taxonomy" id="1828"/>
    <lineage>
        <taxon>Bacteria</taxon>
        <taxon>Bacillati</taxon>
        <taxon>Actinomycetota</taxon>
        <taxon>Actinomycetes</taxon>
        <taxon>Mycobacteriales</taxon>
        <taxon>Nocardiaceae</taxon>
        <taxon>Rhodococcoides</taxon>
    </lineage>
</organism>
<proteinExistence type="predicted"/>
<name>A0A143QNP6_RHOFA</name>
<dbReference type="KEGG" id="rhs:A3Q41_03505"/>
<accession>A0A143QNP6</accession>
<dbReference type="Gene3D" id="2.130.10.10">
    <property type="entry name" value="YVTN repeat-like/Quinoprotein amine dehydrogenase"/>
    <property type="match status" value="2"/>
</dbReference>
<protein>
    <submittedName>
        <fullName evidence="2">Outer membrane protein assembly factor BamB</fullName>
    </submittedName>
</protein>
<dbReference type="InterPro" id="IPR015943">
    <property type="entry name" value="WD40/YVTN_repeat-like_dom_sf"/>
</dbReference>
<dbReference type="PANTHER" id="PTHR34512">
    <property type="entry name" value="CELL SURFACE PROTEIN"/>
    <property type="match status" value="1"/>
</dbReference>
<gene>
    <name evidence="2" type="primary">bamB_1</name>
    <name evidence="2" type="ORF">A3Q41_03505</name>
</gene>
<reference evidence="2 3" key="1">
    <citation type="journal article" date="2016" name="Genome Announc.">
        <title>Complete Genome and Plasmid Sequences for Rhodococcus fascians D188 and Draft Sequences for Rhodococcus Isolates PBTS 1 and PBTS 2.</title>
        <authorList>
            <person name="Stamler R.A."/>
            <person name="Vereecke D."/>
            <person name="Zhang Y."/>
            <person name="Schilkey F."/>
            <person name="Devitt N."/>
            <person name="Randall J.J."/>
        </authorList>
    </citation>
    <scope>NUCLEOTIDE SEQUENCE [LARGE SCALE GENOMIC DNA]</scope>
    <source>
        <strain evidence="2 3">PBTS2</strain>
    </source>
</reference>
<dbReference type="InterPro" id="IPR018391">
    <property type="entry name" value="PQQ_b-propeller_rpt"/>
</dbReference>
<dbReference type="InterPro" id="IPR002372">
    <property type="entry name" value="PQQ_rpt_dom"/>
</dbReference>
<feature type="domain" description="Pyrrolo-quinoline quinone repeat" evidence="1">
    <location>
        <begin position="276"/>
        <end position="415"/>
    </location>
</feature>
<dbReference type="Pfam" id="PF13360">
    <property type="entry name" value="PQQ_2"/>
    <property type="match status" value="1"/>
</dbReference>
<dbReference type="SMART" id="SM00564">
    <property type="entry name" value="PQQ"/>
    <property type="match status" value="2"/>
</dbReference>
<dbReference type="RefSeq" id="WP_048320180.1">
    <property type="nucleotide sequence ID" value="NZ_LFDS01000009.1"/>
</dbReference>
<dbReference type="InterPro" id="IPR011047">
    <property type="entry name" value="Quinoprotein_ADH-like_sf"/>
</dbReference>
<dbReference type="PATRIC" id="fig|1653479.3.peg.3555"/>
<reference evidence="3" key="2">
    <citation type="submission" date="2016-04" db="EMBL/GenBank/DDBJ databases">
        <title>Complete Genome and Plasmid Sequences for Rhodococcus fascians D188 and Draft Sequences for Rhodococcus spp. Isolates PBTS 1 and PBTS 2.</title>
        <authorList>
            <person name="Stamer R."/>
            <person name="Vereecke D."/>
            <person name="Zhang Y."/>
            <person name="Schilkey F."/>
            <person name="Devitt N."/>
            <person name="Randall J."/>
        </authorList>
    </citation>
    <scope>NUCLEOTIDE SEQUENCE [LARGE SCALE GENOMIC DNA]</scope>
    <source>
        <strain evidence="3">PBTS2</strain>
    </source>
</reference>
<dbReference type="OrthoDB" id="6189277at2"/>
<dbReference type="AlphaFoldDB" id="A0A143QNP6"/>
<dbReference type="Proteomes" id="UP000076038">
    <property type="component" value="Chromosome"/>
</dbReference>